<comment type="caution">
    <text evidence="3">The sequence shown here is derived from an EMBL/GenBank/DDBJ whole genome shotgun (WGS) entry which is preliminary data.</text>
</comment>
<reference evidence="3 4" key="1">
    <citation type="submission" date="2019-05" db="EMBL/GenBank/DDBJ databases">
        <title>Comparative genomics and metabolomics analyses of clavulanic acid producing Streptomyces species provides insight into specialized metabolism and evolution of beta-lactam biosynthetic gene clusters.</title>
        <authorList>
            <person name="Moore M.A."/>
            <person name="Cruz-Morales P."/>
            <person name="Barona Gomez F."/>
            <person name="Kapil T."/>
        </authorList>
    </citation>
    <scope>NUCLEOTIDE SEQUENCE [LARGE SCALE GENOMIC DNA]</scope>
    <source>
        <strain evidence="3 4">NRRL 5741</strain>
    </source>
</reference>
<keyword evidence="2" id="KW-0479">Metal-binding</keyword>
<dbReference type="GO" id="GO:0010333">
    <property type="term" value="F:terpene synthase activity"/>
    <property type="evidence" value="ECO:0007669"/>
    <property type="project" value="InterPro"/>
</dbReference>
<dbReference type="RefSeq" id="WP_153524872.1">
    <property type="nucleotide sequence ID" value="NZ_JBEPDZ010000032.1"/>
</dbReference>
<gene>
    <name evidence="3" type="ORF">FF041_24955</name>
</gene>
<proteinExistence type="inferred from homology"/>
<dbReference type="EMBL" id="VCLA01000168">
    <property type="protein sequence ID" value="MQT03320.1"/>
    <property type="molecule type" value="Genomic_DNA"/>
</dbReference>
<name>A0A646KML2_STRJU</name>
<evidence type="ECO:0000313" key="4">
    <source>
        <dbReference type="Proteomes" id="UP000419138"/>
    </source>
</evidence>
<dbReference type="Gene3D" id="1.10.600.10">
    <property type="entry name" value="Farnesyl Diphosphate Synthase"/>
    <property type="match status" value="1"/>
</dbReference>
<dbReference type="Proteomes" id="UP000419138">
    <property type="component" value="Unassembled WGS sequence"/>
</dbReference>
<organism evidence="3 4">
    <name type="scientific">Streptomyces jumonjinensis</name>
    <dbReference type="NCBI Taxonomy" id="1945"/>
    <lineage>
        <taxon>Bacteria</taxon>
        <taxon>Bacillati</taxon>
        <taxon>Actinomycetota</taxon>
        <taxon>Actinomycetes</taxon>
        <taxon>Kitasatosporales</taxon>
        <taxon>Streptomycetaceae</taxon>
        <taxon>Streptomyces</taxon>
    </lineage>
</organism>
<comment type="similarity">
    <text evidence="2">Belongs to the terpene synthase family.</text>
</comment>
<dbReference type="PANTHER" id="PTHR35201:SF4">
    <property type="entry name" value="BETA-PINACENE SYNTHASE-RELATED"/>
    <property type="match status" value="1"/>
</dbReference>
<keyword evidence="1 2" id="KW-0456">Lyase</keyword>
<comment type="cofactor">
    <cofactor evidence="2">
        <name>Mg(2+)</name>
        <dbReference type="ChEBI" id="CHEBI:18420"/>
    </cofactor>
</comment>
<evidence type="ECO:0000256" key="2">
    <source>
        <dbReference type="RuleBase" id="RU366034"/>
    </source>
</evidence>
<evidence type="ECO:0000313" key="3">
    <source>
        <dbReference type="EMBL" id="MQT03320.1"/>
    </source>
</evidence>
<protein>
    <recommendedName>
        <fullName evidence="2">Terpene synthase</fullName>
        <ecNumber evidence="2">4.2.3.-</ecNumber>
    </recommendedName>
</protein>
<evidence type="ECO:0000256" key="1">
    <source>
        <dbReference type="ARBA" id="ARBA00023239"/>
    </source>
</evidence>
<dbReference type="PANTHER" id="PTHR35201">
    <property type="entry name" value="TERPENE SYNTHASE"/>
    <property type="match status" value="1"/>
</dbReference>
<dbReference type="InterPro" id="IPR008949">
    <property type="entry name" value="Isoprenoid_synthase_dom_sf"/>
</dbReference>
<dbReference type="GO" id="GO:0046872">
    <property type="term" value="F:metal ion binding"/>
    <property type="evidence" value="ECO:0007669"/>
    <property type="project" value="UniProtKB-KW"/>
</dbReference>
<dbReference type="SUPFAM" id="SSF48576">
    <property type="entry name" value="Terpenoid synthases"/>
    <property type="match status" value="1"/>
</dbReference>
<accession>A0A646KML2</accession>
<dbReference type="SFLD" id="SFLDG01020">
    <property type="entry name" value="Terpene_Cyclase_Like_2"/>
    <property type="match status" value="1"/>
</dbReference>
<dbReference type="InterPro" id="IPR034686">
    <property type="entry name" value="Terpene_cyclase-like_2"/>
</dbReference>
<dbReference type="AlphaFoldDB" id="A0A646KML2"/>
<keyword evidence="4" id="KW-1185">Reference proteome</keyword>
<keyword evidence="2" id="KW-0460">Magnesium</keyword>
<sequence>MLKPCPGLTPGTRVRLPEIGHYLFCELHPDHAAIIRENDDWTAGALLAGRPADEIARTREILGSQLTCMAYPHGDRDRVYDICNITDFGFVVDDDLARMLGPHGWTGTAARLTVDRYAEAIWESALGKTPPDAPFPPEAVRELFGRIRSRVGEDFFERLLKGMASWLAEGQTEELAPVVADHPDPLAPYLRLRRKSAGCVAYEGYSQYVLGIENLADALATEEVRAYHRATTASWVLPNDLFSFRTECFGGDHNNAVCLLRRVRGLSLQEAVDDVAARIGAAQLDVLEQYDRITASPRAGAELETYLLTLQHVAAANLRWSYMTPRYHGENFRWNGVLSGELTLDPGHTRFPAVVPVPRPAVHRLLEAGSPSPGA</sequence>
<dbReference type="OrthoDB" id="4183143at2"/>
<dbReference type="Pfam" id="PF19086">
    <property type="entry name" value="Terpene_syn_C_2"/>
    <property type="match status" value="1"/>
</dbReference>
<dbReference type="SFLD" id="SFLDS00005">
    <property type="entry name" value="Isoprenoid_Synthase_Type_I"/>
    <property type="match status" value="1"/>
</dbReference>
<dbReference type="EC" id="4.2.3.-" evidence="2"/>